<keyword evidence="1" id="KW-0479">Metal-binding</keyword>
<accession>A0A643C9Z2</accession>
<feature type="domain" description="PHD-type" evidence="6">
    <location>
        <begin position="282"/>
        <end position="329"/>
    </location>
</feature>
<evidence type="ECO:0000313" key="8">
    <source>
        <dbReference type="Proteomes" id="UP000437017"/>
    </source>
</evidence>
<dbReference type="Gene3D" id="3.30.40.10">
    <property type="entry name" value="Zinc/RING finger domain, C3HC4 (zinc finger)"/>
    <property type="match status" value="1"/>
</dbReference>
<dbReference type="PROSITE" id="PS50016">
    <property type="entry name" value="ZF_PHD_2"/>
    <property type="match status" value="1"/>
</dbReference>
<feature type="region of interest" description="Disordered" evidence="5">
    <location>
        <begin position="420"/>
        <end position="444"/>
    </location>
</feature>
<dbReference type="PANTHER" id="PTHR24102">
    <property type="entry name" value="PHD FINGER PROTEIN"/>
    <property type="match status" value="1"/>
</dbReference>
<feature type="compositionally biased region" description="Basic and acidic residues" evidence="5">
    <location>
        <begin position="432"/>
        <end position="444"/>
    </location>
</feature>
<feature type="compositionally biased region" description="Basic residues" evidence="5">
    <location>
        <begin position="422"/>
        <end position="431"/>
    </location>
</feature>
<keyword evidence="2 4" id="KW-0863">Zinc-finger</keyword>
<dbReference type="InterPro" id="IPR019787">
    <property type="entry name" value="Znf_PHD-finger"/>
</dbReference>
<dbReference type="SMART" id="SM00249">
    <property type="entry name" value="PHD"/>
    <property type="match status" value="1"/>
</dbReference>
<dbReference type="InterPro" id="IPR013083">
    <property type="entry name" value="Znf_RING/FYVE/PHD"/>
</dbReference>
<evidence type="ECO:0000256" key="1">
    <source>
        <dbReference type="ARBA" id="ARBA00022723"/>
    </source>
</evidence>
<organism evidence="7 8">
    <name type="scientific">Balaenoptera physalus</name>
    <name type="common">Fin whale</name>
    <name type="synonym">Balaena physalus</name>
    <dbReference type="NCBI Taxonomy" id="9770"/>
    <lineage>
        <taxon>Eukaryota</taxon>
        <taxon>Metazoa</taxon>
        <taxon>Chordata</taxon>
        <taxon>Craniata</taxon>
        <taxon>Vertebrata</taxon>
        <taxon>Euteleostomi</taxon>
        <taxon>Mammalia</taxon>
        <taxon>Eutheria</taxon>
        <taxon>Laurasiatheria</taxon>
        <taxon>Artiodactyla</taxon>
        <taxon>Whippomorpha</taxon>
        <taxon>Cetacea</taxon>
        <taxon>Mysticeti</taxon>
        <taxon>Balaenopteridae</taxon>
        <taxon>Balaenoptera</taxon>
    </lineage>
</organism>
<dbReference type="InterPro" id="IPR011011">
    <property type="entry name" value="Znf_FYVE_PHD"/>
</dbReference>
<sequence>MAPSTAVSVVSDSVKVQPLLISADNKVIIIQPQVQTQPESTAESRPPTEEPSQGAQATKKKKEDWPPSQENPEKIAFMVALGLVTTEHLEGKEGNELNPPVPEALTGFNLGWRFSPSQQGPMRDIPGPDDGTRGLAEMRAGAWILGTSQPPTSQAFSLGPAGLSCLRVSDSGGTHPPGAALGRGCWAERLQGRKGWWRPGFAEEASRVLGQEGASNCCICAFPEIQSKRQERKRRSTANPAYSGLLETERKRLASNYLNTPLFLTARGKRFSRWAANEITHDEHCTACKRGANLQPCGTCPGSYHLSCLDPPLKTAPKGVWVCPKCQQKALKKDEGVPWTGMLAIVHSYKCLELKTSLLAQQRGTQSSLDRLRALLRLIQGEQMLQMGRPEARSGRRVSSLPSGGCPGLRLLGTAVSSASCRPRRRGKGRGALREGSRGHDVAK</sequence>
<dbReference type="Proteomes" id="UP000437017">
    <property type="component" value="Unassembled WGS sequence"/>
</dbReference>
<dbReference type="GO" id="GO:0008270">
    <property type="term" value="F:zinc ion binding"/>
    <property type="evidence" value="ECO:0007669"/>
    <property type="project" value="UniProtKB-KW"/>
</dbReference>
<evidence type="ECO:0000256" key="5">
    <source>
        <dbReference type="SAM" id="MobiDB-lite"/>
    </source>
</evidence>
<dbReference type="PANTHER" id="PTHR24102:SF18">
    <property type="entry name" value="PHD FINGER PROTEIN 21B"/>
    <property type="match status" value="1"/>
</dbReference>
<evidence type="ECO:0000256" key="4">
    <source>
        <dbReference type="PROSITE-ProRule" id="PRU00146"/>
    </source>
</evidence>
<dbReference type="AlphaFoldDB" id="A0A643C9Z2"/>
<dbReference type="Pfam" id="PF00628">
    <property type="entry name" value="PHD"/>
    <property type="match status" value="1"/>
</dbReference>
<evidence type="ECO:0000256" key="2">
    <source>
        <dbReference type="ARBA" id="ARBA00022771"/>
    </source>
</evidence>
<dbReference type="EMBL" id="SGJD01002121">
    <property type="protein sequence ID" value="KAB0396635.1"/>
    <property type="molecule type" value="Genomic_DNA"/>
</dbReference>
<dbReference type="OrthoDB" id="336088at2759"/>
<dbReference type="SUPFAM" id="SSF57903">
    <property type="entry name" value="FYVE/PHD zinc finger"/>
    <property type="match status" value="1"/>
</dbReference>
<keyword evidence="3" id="KW-0862">Zinc</keyword>
<protein>
    <recommendedName>
        <fullName evidence="6">PHD-type domain-containing protein</fullName>
    </recommendedName>
</protein>
<feature type="region of interest" description="Disordered" evidence="5">
    <location>
        <begin position="31"/>
        <end position="72"/>
    </location>
</feature>
<gene>
    <name evidence="7" type="ORF">E2I00_020165</name>
</gene>
<evidence type="ECO:0000313" key="7">
    <source>
        <dbReference type="EMBL" id="KAB0396635.1"/>
    </source>
</evidence>
<evidence type="ECO:0000256" key="3">
    <source>
        <dbReference type="ARBA" id="ARBA00022833"/>
    </source>
</evidence>
<name>A0A643C9Z2_BALPH</name>
<evidence type="ECO:0000259" key="6">
    <source>
        <dbReference type="PROSITE" id="PS50016"/>
    </source>
</evidence>
<dbReference type="InterPro" id="IPR001965">
    <property type="entry name" value="Znf_PHD"/>
</dbReference>
<proteinExistence type="predicted"/>
<comment type="caution">
    <text evidence="7">The sequence shown here is derived from an EMBL/GenBank/DDBJ whole genome shotgun (WGS) entry which is preliminary data.</text>
</comment>
<keyword evidence="8" id="KW-1185">Reference proteome</keyword>
<reference evidence="7 8" key="1">
    <citation type="journal article" date="2019" name="PLoS ONE">
        <title>Genomic analyses reveal an absence of contemporary introgressive admixture between fin whales and blue whales, despite known hybrids.</title>
        <authorList>
            <person name="Westbury M.V."/>
            <person name="Petersen B."/>
            <person name="Lorenzen E.D."/>
        </authorList>
    </citation>
    <scope>NUCLEOTIDE SEQUENCE [LARGE SCALE GENOMIC DNA]</scope>
    <source>
        <strain evidence="7">FinWhale-01</strain>
    </source>
</reference>